<accession>A0A8H3J6W7</accession>
<name>A0A8H3J6W7_9LECA</name>
<dbReference type="OrthoDB" id="4336528at2759"/>
<proteinExistence type="predicted"/>
<reference evidence="1" key="1">
    <citation type="submission" date="2021-03" db="EMBL/GenBank/DDBJ databases">
        <authorList>
            <person name="Tagirdzhanova G."/>
        </authorList>
    </citation>
    <scope>NUCLEOTIDE SEQUENCE</scope>
</reference>
<feature type="non-terminal residue" evidence="1">
    <location>
        <position position="1"/>
    </location>
</feature>
<keyword evidence="2" id="KW-1185">Reference proteome</keyword>
<protein>
    <submittedName>
        <fullName evidence="1">Uncharacterized protein</fullName>
    </submittedName>
</protein>
<sequence>MTSSNSRERDSRGRYAASVTSEAEKFISQSFGSTALFTIGESSAEGAELVIRSNVSSFEENRIFFLTNVQQRELMLIVRGQIRNEISEIMTLMQQQLVTLTAAFAKLAGVGSTSADENSINEKAFSSVSFTPFTPFVKQLRAEDVGYFDSDYKSEEESHIASKKRVYNSIMSVGKHVYYIEIYSFVDKLKDLIISHNETVVRQIITACFRGQTLMWFFMKLNDSERDTLRDRLHGLNL</sequence>
<dbReference type="EMBL" id="CAJPDS010000266">
    <property type="protein sequence ID" value="CAF9941916.1"/>
    <property type="molecule type" value="Genomic_DNA"/>
</dbReference>
<comment type="caution">
    <text evidence="1">The sequence shown here is derived from an EMBL/GenBank/DDBJ whole genome shotgun (WGS) entry which is preliminary data.</text>
</comment>
<evidence type="ECO:0000313" key="2">
    <source>
        <dbReference type="Proteomes" id="UP000664521"/>
    </source>
</evidence>
<gene>
    <name evidence="1" type="ORF">HETSPECPRED_004382</name>
</gene>
<organism evidence="1 2">
    <name type="scientific">Heterodermia speciosa</name>
    <dbReference type="NCBI Taxonomy" id="116794"/>
    <lineage>
        <taxon>Eukaryota</taxon>
        <taxon>Fungi</taxon>
        <taxon>Dikarya</taxon>
        <taxon>Ascomycota</taxon>
        <taxon>Pezizomycotina</taxon>
        <taxon>Lecanoromycetes</taxon>
        <taxon>OSLEUM clade</taxon>
        <taxon>Lecanoromycetidae</taxon>
        <taxon>Caliciales</taxon>
        <taxon>Physciaceae</taxon>
        <taxon>Heterodermia</taxon>
    </lineage>
</organism>
<dbReference type="AlphaFoldDB" id="A0A8H3J6W7"/>
<evidence type="ECO:0000313" key="1">
    <source>
        <dbReference type="EMBL" id="CAF9941916.1"/>
    </source>
</evidence>
<dbReference type="Proteomes" id="UP000664521">
    <property type="component" value="Unassembled WGS sequence"/>
</dbReference>